<protein>
    <submittedName>
        <fullName evidence="7">MYND finger domain containing protein</fullName>
    </submittedName>
</protein>
<evidence type="ECO:0000256" key="2">
    <source>
        <dbReference type="ARBA" id="ARBA00022771"/>
    </source>
</evidence>
<evidence type="ECO:0000256" key="5">
    <source>
        <dbReference type="SAM" id="MobiDB-lite"/>
    </source>
</evidence>
<dbReference type="EMBL" id="JAGRRH010000001">
    <property type="protein sequence ID" value="KAG7374882.1"/>
    <property type="molecule type" value="Genomic_DNA"/>
</dbReference>
<keyword evidence="2 4" id="KW-0863">Zinc-finger</keyword>
<dbReference type="GO" id="GO:0005634">
    <property type="term" value="C:nucleus"/>
    <property type="evidence" value="ECO:0007669"/>
    <property type="project" value="TreeGrafter"/>
</dbReference>
<feature type="compositionally biased region" description="Basic residues" evidence="5">
    <location>
        <begin position="59"/>
        <end position="74"/>
    </location>
</feature>
<dbReference type="OrthoDB" id="341421at2759"/>
<evidence type="ECO:0000313" key="7">
    <source>
        <dbReference type="EMBL" id="KAG7374882.1"/>
    </source>
</evidence>
<dbReference type="PROSITE" id="PS50865">
    <property type="entry name" value="ZF_MYND_2"/>
    <property type="match status" value="1"/>
</dbReference>
<evidence type="ECO:0000259" key="6">
    <source>
        <dbReference type="PROSITE" id="PS50865"/>
    </source>
</evidence>
<evidence type="ECO:0000313" key="8">
    <source>
        <dbReference type="Proteomes" id="UP000693970"/>
    </source>
</evidence>
<dbReference type="GO" id="GO:0030332">
    <property type="term" value="F:cyclin binding"/>
    <property type="evidence" value="ECO:0007669"/>
    <property type="project" value="TreeGrafter"/>
</dbReference>
<feature type="compositionally biased region" description="Pro residues" evidence="5">
    <location>
        <begin position="150"/>
        <end position="159"/>
    </location>
</feature>
<dbReference type="GO" id="GO:0008270">
    <property type="term" value="F:zinc ion binding"/>
    <property type="evidence" value="ECO:0007669"/>
    <property type="project" value="UniProtKB-KW"/>
</dbReference>
<feature type="domain" description="MYND-type" evidence="6">
    <location>
        <begin position="24"/>
        <end position="62"/>
    </location>
</feature>
<dbReference type="GO" id="GO:0006513">
    <property type="term" value="P:protein monoubiquitination"/>
    <property type="evidence" value="ECO:0007669"/>
    <property type="project" value="TreeGrafter"/>
</dbReference>
<organism evidence="7 8">
    <name type="scientific">Nitzschia inconspicua</name>
    <dbReference type="NCBI Taxonomy" id="303405"/>
    <lineage>
        <taxon>Eukaryota</taxon>
        <taxon>Sar</taxon>
        <taxon>Stramenopiles</taxon>
        <taxon>Ochrophyta</taxon>
        <taxon>Bacillariophyta</taxon>
        <taxon>Bacillariophyceae</taxon>
        <taxon>Bacillariophycidae</taxon>
        <taxon>Bacillariales</taxon>
        <taxon>Bacillariaceae</taxon>
        <taxon>Nitzschia</taxon>
    </lineage>
</organism>
<keyword evidence="1" id="KW-0479">Metal-binding</keyword>
<dbReference type="PANTHER" id="PTHR31531:SF2">
    <property type="entry name" value="E3 UBIQUITIN-PROTEIN LIGASE E3D"/>
    <property type="match status" value="1"/>
</dbReference>
<comment type="caution">
    <text evidence="7">The sequence shown here is derived from an EMBL/GenBank/DDBJ whole genome shotgun (WGS) entry which is preliminary data.</text>
</comment>
<evidence type="ECO:0000256" key="4">
    <source>
        <dbReference type="PROSITE-ProRule" id="PRU00134"/>
    </source>
</evidence>
<dbReference type="InterPro" id="IPR002893">
    <property type="entry name" value="Znf_MYND"/>
</dbReference>
<dbReference type="AlphaFoldDB" id="A0A9K3M6G3"/>
<dbReference type="GO" id="GO:0000151">
    <property type="term" value="C:ubiquitin ligase complex"/>
    <property type="evidence" value="ECO:0007669"/>
    <property type="project" value="TreeGrafter"/>
</dbReference>
<proteinExistence type="predicted"/>
<dbReference type="PANTHER" id="PTHR31531">
    <property type="entry name" value="E3 UBIQUITIN-PROTEIN LIGASE E3D FAMILY MEMBER"/>
    <property type="match status" value="1"/>
</dbReference>
<feature type="region of interest" description="Disordered" evidence="5">
    <location>
        <begin position="59"/>
        <end position="80"/>
    </location>
</feature>
<sequence>MTATTRQQSHHDDDTIDSTDTSKCTVCGSTCRTRCSLCKSVYYCSVDCQRKDWTQGLHSKHCMGRKPKPSKRKLGPLPNKLRNLDDAQQALEELWSLTNTVPTEESSDTKQKNVKGAFSIQPKRLESSRNEIPTKPANPESSTPLLDETLPPPPPPPPYSILRDDTTIIMDKAVCSYMVEDMPQISCYRLTLKRQRTTESRSLLLDIALERKNASNPSSLQVHSNYTLVVISTQTEATEKLLFVGEFPQPIEKDRIQWQVEEEKLVDRHNNDNVSIRLMDVYHVSLPYPRDLANSTILLQSNAESSTGTFSTTTLQQINTAACATCNVPLFSNESTPSGKDPKQQHENTAVTTFPKVIKKVLPLPQGYWDDIAEYLICYSGQPAVDFTSSAAVVHPGLALEDVNLLCLHPSDVSKSVTLESMTDHATNNATKEGPEDRHPQKIDVVVDEEGEEKVADSNQDNATTGTFTEDPALLYSAEARGDRSWLDSTGGGSVTLCCSYCSSNLGFVSGLTPETWRFWKHRLVSTSHNSPNEEGQHTHSQRMRSCASFLVGEMVRYAESKAIFTFVLGVKGDTRDRRCLLLQLLSWETSIASFHHNSDHRQPQQQPFGQRDFFWDYRLDFQKVAKVVFEESAYPPTGGGSEDYGSQWLWGGTDLCCPPQKDIPSDLFLPSKTVKTSIRSWEQLPSDVVQKKKASTVRLDVSLEEYQQIWKELKDSRSMFSSSYEQATILMKMGQVRETLSLAAIPL</sequence>
<accession>A0A9K3M6G3</accession>
<feature type="region of interest" description="Disordered" evidence="5">
    <location>
        <begin position="98"/>
        <end position="163"/>
    </location>
</feature>
<dbReference type="GO" id="GO:0051865">
    <property type="term" value="P:protein autoubiquitination"/>
    <property type="evidence" value="ECO:0007669"/>
    <property type="project" value="TreeGrafter"/>
</dbReference>
<dbReference type="GO" id="GO:0005829">
    <property type="term" value="C:cytosol"/>
    <property type="evidence" value="ECO:0007669"/>
    <property type="project" value="TreeGrafter"/>
</dbReference>
<dbReference type="Pfam" id="PF09814">
    <property type="entry name" value="HECT_2"/>
    <property type="match status" value="1"/>
</dbReference>
<dbReference type="GO" id="GO:0031624">
    <property type="term" value="F:ubiquitin conjugating enzyme binding"/>
    <property type="evidence" value="ECO:0007669"/>
    <property type="project" value="TreeGrafter"/>
</dbReference>
<gene>
    <name evidence="7" type="ORF">IV203_013977</name>
</gene>
<name>A0A9K3M6G3_9STRA</name>
<keyword evidence="3" id="KW-0862">Zinc</keyword>
<reference evidence="7" key="1">
    <citation type="journal article" date="2021" name="Sci. Rep.">
        <title>Diploid genomic architecture of Nitzschia inconspicua, an elite biomass production diatom.</title>
        <authorList>
            <person name="Oliver A."/>
            <person name="Podell S."/>
            <person name="Pinowska A."/>
            <person name="Traller J.C."/>
            <person name="Smith S.R."/>
            <person name="McClure R."/>
            <person name="Beliaev A."/>
            <person name="Bohutskyi P."/>
            <person name="Hill E.A."/>
            <person name="Rabines A."/>
            <person name="Zheng H."/>
            <person name="Allen L.Z."/>
            <person name="Kuo A."/>
            <person name="Grigoriev I.V."/>
            <person name="Allen A.E."/>
            <person name="Hazlebeck D."/>
            <person name="Allen E.E."/>
        </authorList>
    </citation>
    <scope>NUCLEOTIDE SEQUENCE</scope>
    <source>
        <strain evidence="7">Hildebrandi</strain>
    </source>
</reference>
<dbReference type="GO" id="GO:0061630">
    <property type="term" value="F:ubiquitin protein ligase activity"/>
    <property type="evidence" value="ECO:0007669"/>
    <property type="project" value="TreeGrafter"/>
</dbReference>
<dbReference type="Pfam" id="PF01753">
    <property type="entry name" value="zf-MYND"/>
    <property type="match status" value="1"/>
</dbReference>
<dbReference type="InterPro" id="IPR019193">
    <property type="entry name" value="UBQ-conj_enz_E2-bd_prot"/>
</dbReference>
<reference evidence="7" key="2">
    <citation type="submission" date="2021-04" db="EMBL/GenBank/DDBJ databases">
        <authorList>
            <person name="Podell S."/>
        </authorList>
    </citation>
    <scope>NUCLEOTIDE SEQUENCE</scope>
    <source>
        <strain evidence="7">Hildebrandi</strain>
    </source>
</reference>
<feature type="region of interest" description="Disordered" evidence="5">
    <location>
        <begin position="1"/>
        <end position="22"/>
    </location>
</feature>
<evidence type="ECO:0000256" key="1">
    <source>
        <dbReference type="ARBA" id="ARBA00022723"/>
    </source>
</evidence>
<dbReference type="PROSITE" id="PS01360">
    <property type="entry name" value="ZF_MYND_1"/>
    <property type="match status" value="1"/>
</dbReference>
<dbReference type="Proteomes" id="UP000693970">
    <property type="component" value="Unassembled WGS sequence"/>
</dbReference>
<keyword evidence="8" id="KW-1185">Reference proteome</keyword>
<dbReference type="GO" id="GO:0043161">
    <property type="term" value="P:proteasome-mediated ubiquitin-dependent protein catabolic process"/>
    <property type="evidence" value="ECO:0007669"/>
    <property type="project" value="TreeGrafter"/>
</dbReference>
<dbReference type="GO" id="GO:0000209">
    <property type="term" value="P:protein polyubiquitination"/>
    <property type="evidence" value="ECO:0007669"/>
    <property type="project" value="TreeGrafter"/>
</dbReference>
<evidence type="ECO:0000256" key="3">
    <source>
        <dbReference type="ARBA" id="ARBA00022833"/>
    </source>
</evidence>